<evidence type="ECO:0000313" key="3">
    <source>
        <dbReference type="Proteomes" id="UP000007266"/>
    </source>
</evidence>
<dbReference type="PROSITE" id="PS50878">
    <property type="entry name" value="RT_POL"/>
    <property type="match status" value="1"/>
</dbReference>
<dbReference type="OMA" id="CHIRNIL"/>
<gene>
    <name evidence="2" type="primary">GLEAN_01390</name>
    <name evidence="2" type="ORF">TcasGA2_TC001390</name>
</gene>
<dbReference type="eggNOG" id="ENOG502S0FQ">
    <property type="taxonomic scope" value="Eukaryota"/>
</dbReference>
<dbReference type="Proteomes" id="UP000007266">
    <property type="component" value="Unassembled WGS sequence"/>
</dbReference>
<keyword evidence="3" id="KW-1185">Reference proteome</keyword>
<dbReference type="InParanoid" id="D7GYE3"/>
<dbReference type="EMBL" id="KQ973058">
    <property type="protein sequence ID" value="EFA13373.1"/>
    <property type="molecule type" value="Genomic_DNA"/>
</dbReference>
<dbReference type="PANTHER" id="PTHR35450">
    <property type="entry name" value="REVERSE TRANSCRIPTASE DOMAIN-CONTAINING PROTEIN"/>
    <property type="match status" value="1"/>
</dbReference>
<sequence length="497" mass="57546">MQNWSKNLIAKNYFNSVEIKEVKIKRGIFQRDSLSPLLFCIALFPLTSELKESSTGYQLHPGGTKIDHLLYIDDLKLFAKSKNELEIQLESVKVFSENIKMSFGFEKCAKATLKKGRIEYTEKLELINDNNIKELLPTTSYKYLGIKESAKGVEQAEMKNQIRKKFLRRIRLIMKTELTADVHRLYVPRRDGGRGLPQIEGIVNNTLIGLATYLNETENQQLKLVLNDQGENRKLSKFHKKTPEIENSRTTTEIAKDVRKKEKEKAEAKLQEKWKEKEMHGQYCREMQKEHVNKFITNGWLRKGLLKGETEALITAYQDQAISTNYYKACILKTQENTACRICQQHAETIHHLLTGCPILAPREYTQRHDSVASQIHWNICKAFNIPVSLKWYEYKPRPVEETGDVTILWNMQIHTDQTILANKLDIVVKDKKHNLCQLIDVAIPSDYNVIQKEAEKMNKYKDLAIEVSRMWKIKIKTIPIIIGVTGLVSKNITNLL</sequence>
<name>D7GYE3_TRICA</name>
<accession>D7GYE3</accession>
<protein>
    <recommendedName>
        <fullName evidence="1">Reverse transcriptase domain-containing protein</fullName>
    </recommendedName>
</protein>
<dbReference type="Pfam" id="PF00078">
    <property type="entry name" value="RVT_1"/>
    <property type="match status" value="1"/>
</dbReference>
<reference evidence="2 3" key="2">
    <citation type="journal article" date="2010" name="Nucleic Acids Res.">
        <title>BeetleBase in 2010: revisions to provide comprehensive genomic information for Tribolium castaneum.</title>
        <authorList>
            <person name="Kim H.S."/>
            <person name="Murphy T."/>
            <person name="Xia J."/>
            <person name="Caragea D."/>
            <person name="Park Y."/>
            <person name="Beeman R.W."/>
            <person name="Lorenzen M.D."/>
            <person name="Butcher S."/>
            <person name="Manak J.R."/>
            <person name="Brown S.J."/>
        </authorList>
    </citation>
    <scope>NUCLEOTIDE SEQUENCE [LARGE SCALE GENOMIC DNA]</scope>
    <source>
        <strain evidence="2 3">Georgia GA2</strain>
    </source>
</reference>
<dbReference type="PhylomeDB" id="D7GYE3"/>
<proteinExistence type="predicted"/>
<evidence type="ECO:0000259" key="1">
    <source>
        <dbReference type="PROSITE" id="PS50878"/>
    </source>
</evidence>
<evidence type="ECO:0000313" key="2">
    <source>
        <dbReference type="EMBL" id="EFA13373.1"/>
    </source>
</evidence>
<reference evidence="2 3" key="1">
    <citation type="journal article" date="2008" name="Nature">
        <title>The genome of the model beetle and pest Tribolium castaneum.</title>
        <authorList>
            <consortium name="Tribolium Genome Sequencing Consortium"/>
            <person name="Richards S."/>
            <person name="Gibbs R.A."/>
            <person name="Weinstock G.M."/>
            <person name="Brown S.J."/>
            <person name="Denell R."/>
            <person name="Beeman R.W."/>
            <person name="Gibbs R."/>
            <person name="Beeman R.W."/>
            <person name="Brown S.J."/>
            <person name="Bucher G."/>
            <person name="Friedrich M."/>
            <person name="Grimmelikhuijzen C.J."/>
            <person name="Klingler M."/>
            <person name="Lorenzen M."/>
            <person name="Richards S."/>
            <person name="Roth S."/>
            <person name="Schroder R."/>
            <person name="Tautz D."/>
            <person name="Zdobnov E.M."/>
            <person name="Muzny D."/>
            <person name="Gibbs R.A."/>
            <person name="Weinstock G.M."/>
            <person name="Attaway T."/>
            <person name="Bell S."/>
            <person name="Buhay C.J."/>
            <person name="Chandrabose M.N."/>
            <person name="Chavez D."/>
            <person name="Clerk-Blankenburg K.P."/>
            <person name="Cree A."/>
            <person name="Dao M."/>
            <person name="Davis C."/>
            <person name="Chacko J."/>
            <person name="Dinh H."/>
            <person name="Dugan-Rocha S."/>
            <person name="Fowler G."/>
            <person name="Garner T.T."/>
            <person name="Garnes J."/>
            <person name="Gnirke A."/>
            <person name="Hawes A."/>
            <person name="Hernandez J."/>
            <person name="Hines S."/>
            <person name="Holder M."/>
            <person name="Hume J."/>
            <person name="Jhangiani S.N."/>
            <person name="Joshi V."/>
            <person name="Khan Z.M."/>
            <person name="Jackson L."/>
            <person name="Kovar C."/>
            <person name="Kowis A."/>
            <person name="Lee S."/>
            <person name="Lewis L.R."/>
            <person name="Margolis J."/>
            <person name="Morgan M."/>
            <person name="Nazareth L.V."/>
            <person name="Nguyen N."/>
            <person name="Okwuonu G."/>
            <person name="Parker D."/>
            <person name="Richards S."/>
            <person name="Ruiz S.J."/>
            <person name="Santibanez J."/>
            <person name="Savard J."/>
            <person name="Scherer S.E."/>
            <person name="Schneider B."/>
            <person name="Sodergren E."/>
            <person name="Tautz D."/>
            <person name="Vattahil S."/>
            <person name="Villasana D."/>
            <person name="White C.S."/>
            <person name="Wright R."/>
            <person name="Park Y."/>
            <person name="Beeman R.W."/>
            <person name="Lord J."/>
            <person name="Oppert B."/>
            <person name="Lorenzen M."/>
            <person name="Brown S."/>
            <person name="Wang L."/>
            <person name="Savard J."/>
            <person name="Tautz D."/>
            <person name="Richards S."/>
            <person name="Weinstock G."/>
            <person name="Gibbs R.A."/>
            <person name="Liu Y."/>
            <person name="Worley K."/>
            <person name="Weinstock G."/>
            <person name="Elsik C.G."/>
            <person name="Reese J.T."/>
            <person name="Elhaik E."/>
            <person name="Landan G."/>
            <person name="Graur D."/>
            <person name="Arensburger P."/>
            <person name="Atkinson P."/>
            <person name="Beeman R.W."/>
            <person name="Beidler J."/>
            <person name="Brown S.J."/>
            <person name="Demuth J.P."/>
            <person name="Drury D.W."/>
            <person name="Du Y.Z."/>
            <person name="Fujiwara H."/>
            <person name="Lorenzen M."/>
            <person name="Maselli V."/>
            <person name="Osanai M."/>
            <person name="Park Y."/>
            <person name="Robertson H.M."/>
            <person name="Tu Z."/>
            <person name="Wang J.J."/>
            <person name="Wang S."/>
            <person name="Richards S."/>
            <person name="Song H."/>
            <person name="Zhang L."/>
            <person name="Sodergren E."/>
            <person name="Werner D."/>
            <person name="Stanke M."/>
            <person name="Morgenstern B."/>
            <person name="Solovyev V."/>
            <person name="Kosarev P."/>
            <person name="Brown G."/>
            <person name="Chen H.C."/>
            <person name="Ermolaeva O."/>
            <person name="Hlavina W."/>
            <person name="Kapustin Y."/>
            <person name="Kiryutin B."/>
            <person name="Kitts P."/>
            <person name="Maglott D."/>
            <person name="Pruitt K."/>
            <person name="Sapojnikov V."/>
            <person name="Souvorov A."/>
            <person name="Mackey A.J."/>
            <person name="Waterhouse R.M."/>
            <person name="Wyder S."/>
            <person name="Zdobnov E.M."/>
            <person name="Zdobnov E.M."/>
            <person name="Wyder S."/>
            <person name="Kriventseva E.V."/>
            <person name="Kadowaki T."/>
            <person name="Bork P."/>
            <person name="Aranda M."/>
            <person name="Bao R."/>
            <person name="Beermann A."/>
            <person name="Berns N."/>
            <person name="Bolognesi R."/>
            <person name="Bonneton F."/>
            <person name="Bopp D."/>
            <person name="Brown S.J."/>
            <person name="Bucher G."/>
            <person name="Butts T."/>
            <person name="Chaumot A."/>
            <person name="Denell R.E."/>
            <person name="Ferrier D.E."/>
            <person name="Friedrich M."/>
            <person name="Gordon C.M."/>
            <person name="Jindra M."/>
            <person name="Klingler M."/>
            <person name="Lan Q."/>
            <person name="Lattorff H.M."/>
            <person name="Laudet V."/>
            <person name="von Levetsow C."/>
            <person name="Liu Z."/>
            <person name="Lutz R."/>
            <person name="Lynch J.A."/>
            <person name="da Fonseca R.N."/>
            <person name="Posnien N."/>
            <person name="Reuter R."/>
            <person name="Roth S."/>
            <person name="Savard J."/>
            <person name="Schinko J.B."/>
            <person name="Schmitt C."/>
            <person name="Schoppmeier M."/>
            <person name="Schroder R."/>
            <person name="Shippy T.D."/>
            <person name="Simonnet F."/>
            <person name="Marques-Souza H."/>
            <person name="Tautz D."/>
            <person name="Tomoyasu Y."/>
            <person name="Trauner J."/>
            <person name="Van der Zee M."/>
            <person name="Vervoort M."/>
            <person name="Wittkopp N."/>
            <person name="Wimmer E.A."/>
            <person name="Yang X."/>
            <person name="Jones A.K."/>
            <person name="Sattelle D.B."/>
            <person name="Ebert P.R."/>
            <person name="Nelson D."/>
            <person name="Scott J.G."/>
            <person name="Beeman R.W."/>
            <person name="Muthukrishnan S."/>
            <person name="Kramer K.J."/>
            <person name="Arakane Y."/>
            <person name="Beeman R.W."/>
            <person name="Zhu Q."/>
            <person name="Hogenkamp D."/>
            <person name="Dixit R."/>
            <person name="Oppert B."/>
            <person name="Jiang H."/>
            <person name="Zou Z."/>
            <person name="Marshall J."/>
            <person name="Elpidina E."/>
            <person name="Vinokurov K."/>
            <person name="Oppert C."/>
            <person name="Zou Z."/>
            <person name="Evans J."/>
            <person name="Lu Z."/>
            <person name="Zhao P."/>
            <person name="Sumathipala N."/>
            <person name="Altincicek B."/>
            <person name="Vilcinskas A."/>
            <person name="Williams M."/>
            <person name="Hultmark D."/>
            <person name="Hetru C."/>
            <person name="Jiang H."/>
            <person name="Grimmelikhuijzen C.J."/>
            <person name="Hauser F."/>
            <person name="Cazzamali G."/>
            <person name="Williamson M."/>
            <person name="Park Y."/>
            <person name="Li B."/>
            <person name="Tanaka Y."/>
            <person name="Predel R."/>
            <person name="Neupert S."/>
            <person name="Schachtner J."/>
            <person name="Verleyen P."/>
            <person name="Raible F."/>
            <person name="Bork P."/>
            <person name="Friedrich M."/>
            <person name="Walden K.K."/>
            <person name="Robertson H.M."/>
            <person name="Angeli S."/>
            <person name="Foret S."/>
            <person name="Bucher G."/>
            <person name="Schuetz S."/>
            <person name="Maleszka R."/>
            <person name="Wimmer E.A."/>
            <person name="Beeman R.W."/>
            <person name="Lorenzen M."/>
            <person name="Tomoyasu Y."/>
            <person name="Miller S.C."/>
            <person name="Grossmann D."/>
            <person name="Bucher G."/>
        </authorList>
    </citation>
    <scope>NUCLEOTIDE SEQUENCE [LARGE SCALE GENOMIC DNA]</scope>
    <source>
        <strain evidence="2 3">Georgia GA2</strain>
    </source>
</reference>
<dbReference type="InterPro" id="IPR000477">
    <property type="entry name" value="RT_dom"/>
</dbReference>
<organism evidence="2 3">
    <name type="scientific">Tribolium castaneum</name>
    <name type="common">Red flour beetle</name>
    <dbReference type="NCBI Taxonomy" id="7070"/>
    <lineage>
        <taxon>Eukaryota</taxon>
        <taxon>Metazoa</taxon>
        <taxon>Ecdysozoa</taxon>
        <taxon>Arthropoda</taxon>
        <taxon>Hexapoda</taxon>
        <taxon>Insecta</taxon>
        <taxon>Pterygota</taxon>
        <taxon>Neoptera</taxon>
        <taxon>Endopterygota</taxon>
        <taxon>Coleoptera</taxon>
        <taxon>Polyphaga</taxon>
        <taxon>Cucujiformia</taxon>
        <taxon>Tenebrionidae</taxon>
        <taxon>Tenebrionidae incertae sedis</taxon>
        <taxon>Tribolium</taxon>
    </lineage>
</organism>
<feature type="domain" description="Reverse transcriptase" evidence="1">
    <location>
        <begin position="1"/>
        <end position="148"/>
    </location>
</feature>
<dbReference type="PANTHER" id="PTHR35450:SF2">
    <property type="entry name" value="REVERSE TRANSCRIPTASE DOMAIN-CONTAINING PROTEIN"/>
    <property type="match status" value="1"/>
</dbReference>
<dbReference type="AlphaFoldDB" id="D7GYE3"/>
<dbReference type="HOGENOM" id="CLU_008338_4_1_1"/>